<dbReference type="Gene3D" id="1.50.10.130">
    <property type="entry name" value="Terpene synthase, N-terminal domain"/>
    <property type="match status" value="1"/>
</dbReference>
<name>A0ABD3BL36_9LAMI</name>
<evidence type="ECO:0000256" key="4">
    <source>
        <dbReference type="ARBA" id="ARBA00022842"/>
    </source>
</evidence>
<dbReference type="InterPro" id="IPR050148">
    <property type="entry name" value="Terpene_synthase-like"/>
</dbReference>
<dbReference type="InterPro" id="IPR008930">
    <property type="entry name" value="Terpenoid_cyclase/PrenylTrfase"/>
</dbReference>
<dbReference type="PANTHER" id="PTHR31225:SF253">
    <property type="entry name" value="SESQUITERPENE SYNTHASE 31"/>
    <property type="match status" value="1"/>
</dbReference>
<comment type="pathway">
    <text evidence="2">Secondary metabolite biosynthesis; terpenoid biosynthesis.</text>
</comment>
<keyword evidence="9" id="KW-1185">Reference proteome</keyword>
<dbReference type="InterPro" id="IPR005630">
    <property type="entry name" value="Terpene_synthase_metal-bd"/>
</dbReference>
<evidence type="ECO:0000256" key="5">
    <source>
        <dbReference type="ARBA" id="ARBA00023239"/>
    </source>
</evidence>
<evidence type="ECO:0000259" key="6">
    <source>
        <dbReference type="Pfam" id="PF01397"/>
    </source>
</evidence>
<proteinExistence type="predicted"/>
<comment type="caution">
    <text evidence="8">The sequence shown here is derived from an EMBL/GenBank/DDBJ whole genome shotgun (WGS) entry which is preliminary data.</text>
</comment>
<dbReference type="Gene3D" id="1.10.600.10">
    <property type="entry name" value="Farnesyl Diphosphate Synthase"/>
    <property type="match status" value="1"/>
</dbReference>
<feature type="domain" description="Terpene synthase metal-binding" evidence="7">
    <location>
        <begin position="265"/>
        <end position="497"/>
    </location>
</feature>
<dbReference type="PANTHER" id="PTHR31225">
    <property type="entry name" value="OS04G0344100 PROTEIN-RELATED"/>
    <property type="match status" value="1"/>
</dbReference>
<accession>A0ABD3BL36</accession>
<dbReference type="Pfam" id="PF01397">
    <property type="entry name" value="Terpene_synth"/>
    <property type="match status" value="1"/>
</dbReference>
<dbReference type="InterPro" id="IPR034741">
    <property type="entry name" value="Terpene_cyclase-like_1_C"/>
</dbReference>
<dbReference type="GO" id="GO:0046872">
    <property type="term" value="F:metal ion binding"/>
    <property type="evidence" value="ECO:0007669"/>
    <property type="project" value="UniProtKB-KW"/>
</dbReference>
<evidence type="ECO:0000313" key="9">
    <source>
        <dbReference type="Proteomes" id="UP001632038"/>
    </source>
</evidence>
<dbReference type="InterPro" id="IPR044814">
    <property type="entry name" value="Terpene_cyclase_plant_C1"/>
</dbReference>
<dbReference type="CDD" id="cd00684">
    <property type="entry name" value="Terpene_cyclase_plant_C1"/>
    <property type="match status" value="1"/>
</dbReference>
<evidence type="ECO:0000256" key="3">
    <source>
        <dbReference type="ARBA" id="ARBA00022723"/>
    </source>
</evidence>
<evidence type="ECO:0000256" key="2">
    <source>
        <dbReference type="ARBA" id="ARBA00004721"/>
    </source>
</evidence>
<dbReference type="SFLD" id="SFLDS00005">
    <property type="entry name" value="Isoprenoid_Synthase_Type_I"/>
    <property type="match status" value="1"/>
</dbReference>
<dbReference type="Proteomes" id="UP001632038">
    <property type="component" value="Unassembled WGS sequence"/>
</dbReference>
<dbReference type="SUPFAM" id="SSF48576">
    <property type="entry name" value="Terpenoid synthases"/>
    <property type="match status" value="1"/>
</dbReference>
<reference evidence="9" key="1">
    <citation type="journal article" date="2024" name="IScience">
        <title>Strigolactones Initiate the Formation of Haustorium-like Structures in Castilleja.</title>
        <authorList>
            <person name="Buerger M."/>
            <person name="Peterson D."/>
            <person name="Chory J."/>
        </authorList>
    </citation>
    <scope>NUCLEOTIDE SEQUENCE [LARGE SCALE GENOMIC DNA]</scope>
</reference>
<dbReference type="InterPro" id="IPR036965">
    <property type="entry name" value="Terpene_synth_N_sf"/>
</dbReference>
<dbReference type="SUPFAM" id="SSF48239">
    <property type="entry name" value="Terpenoid cyclases/Protein prenyltransferases"/>
    <property type="match status" value="1"/>
</dbReference>
<dbReference type="GO" id="GO:0016829">
    <property type="term" value="F:lyase activity"/>
    <property type="evidence" value="ECO:0007669"/>
    <property type="project" value="UniProtKB-KW"/>
</dbReference>
<dbReference type="Pfam" id="PF03936">
    <property type="entry name" value="Terpene_synth_C"/>
    <property type="match status" value="1"/>
</dbReference>
<keyword evidence="5" id="KW-0456">Lyase</keyword>
<dbReference type="InterPro" id="IPR001906">
    <property type="entry name" value="Terpene_synth_N"/>
</dbReference>
<evidence type="ECO:0000259" key="7">
    <source>
        <dbReference type="Pfam" id="PF03936"/>
    </source>
</evidence>
<protein>
    <submittedName>
        <fullName evidence="8">Uncharacterized protein</fullName>
    </submittedName>
</protein>
<dbReference type="SFLD" id="SFLDG01019">
    <property type="entry name" value="Terpene_Cyclase_Like_1_C_Termi"/>
    <property type="match status" value="1"/>
</dbReference>
<dbReference type="AlphaFoldDB" id="A0ABD3BL36"/>
<dbReference type="InterPro" id="IPR008949">
    <property type="entry name" value="Isoprenoid_synthase_dom_sf"/>
</dbReference>
<organism evidence="8 9">
    <name type="scientific">Castilleja foliolosa</name>
    <dbReference type="NCBI Taxonomy" id="1961234"/>
    <lineage>
        <taxon>Eukaryota</taxon>
        <taxon>Viridiplantae</taxon>
        <taxon>Streptophyta</taxon>
        <taxon>Embryophyta</taxon>
        <taxon>Tracheophyta</taxon>
        <taxon>Spermatophyta</taxon>
        <taxon>Magnoliopsida</taxon>
        <taxon>eudicotyledons</taxon>
        <taxon>Gunneridae</taxon>
        <taxon>Pentapetalae</taxon>
        <taxon>asterids</taxon>
        <taxon>lamiids</taxon>
        <taxon>Lamiales</taxon>
        <taxon>Orobanchaceae</taxon>
        <taxon>Pedicularideae</taxon>
        <taxon>Castillejinae</taxon>
        <taxon>Castilleja</taxon>
    </lineage>
</organism>
<evidence type="ECO:0000256" key="1">
    <source>
        <dbReference type="ARBA" id="ARBA00001946"/>
    </source>
</evidence>
<feature type="domain" description="Terpene synthase N-terminal" evidence="6">
    <location>
        <begin position="30"/>
        <end position="208"/>
    </location>
</feature>
<dbReference type="EMBL" id="JAVIJP010000081">
    <property type="protein sequence ID" value="KAL3618163.1"/>
    <property type="molecule type" value="Genomic_DNA"/>
</dbReference>
<gene>
    <name evidence="8" type="ORF">CASFOL_038484</name>
</gene>
<keyword evidence="3" id="KW-0479">Metal-binding</keyword>
<dbReference type="FunFam" id="1.50.10.130:FF:000001">
    <property type="entry name" value="Isoprene synthase, chloroplastic"/>
    <property type="match status" value="1"/>
</dbReference>
<evidence type="ECO:0000313" key="8">
    <source>
        <dbReference type="EMBL" id="KAL3618163.1"/>
    </source>
</evidence>
<comment type="cofactor">
    <cofactor evidence="1">
        <name>Mg(2+)</name>
        <dbReference type="ChEBI" id="CHEBI:18420"/>
    </cofactor>
</comment>
<dbReference type="FunFam" id="1.10.600.10:FF:000007">
    <property type="entry name" value="Isoprene synthase, chloroplastic"/>
    <property type="match status" value="1"/>
</dbReference>
<keyword evidence="4" id="KW-0460">Magnesium</keyword>
<sequence length="555" mass="64847">MATNTIIVNATSSIQEDARPPIVSYTPTMWADTFTSFSLDHQVQQKYAQEIETLKVEARSMLIMSKEKTTSERLVLIETLERLGIAYHFHPEIEEQLEHIFKSYSSENTEEQNHDLFITSLQFRLLRQHRLCISCNVFDKFIGEEDKFKESFSDDTKGLLSLYEAAHLRVHGEPILDEAVIFAKYHLKRRLVEQLDSSTLQEQVKRALKMPLHRGNRRIDTRHYISVYEKDESKNNILLKLAKLDFNYLLNMYKDEICQVSRWWNELDMKSKFPYMRDRVVEAYLWGSSYNLEPQYGYVRMAVAKAIQVLTIFDDTYDNYATVEEADLFTQIIERWNIEEIDQLPDYMKIIYRFTLSVFEDYERDAADQGKLFLVPYAIEAAYNKETKWITRQEMPSFQEYIENSVIAGCLFSISSMTLPGVTSVTKETIDWLMTVPKIGVASSTVCRYLDDLSSFKRESKNGEYQTGVDHYMEQHGLSLEETKDKFIELAEDEWKDLNTEWMNKTRVPKDMLEQILGYARSSELFYRSCEDGFANAGVMAGHIVALFVDPIIIL</sequence>